<feature type="domain" description="Guanylate cyclase" evidence="4">
    <location>
        <begin position="84"/>
        <end position="220"/>
    </location>
</feature>
<gene>
    <name evidence="5" type="ORF">HHI36_021417</name>
</gene>
<dbReference type="GO" id="GO:0005524">
    <property type="term" value="F:ATP binding"/>
    <property type="evidence" value="ECO:0007669"/>
    <property type="project" value="UniProtKB-KW"/>
</dbReference>
<dbReference type="Gene3D" id="3.30.70.1230">
    <property type="entry name" value="Nucleotide cyclase"/>
    <property type="match status" value="2"/>
</dbReference>
<dbReference type="InterPro" id="IPR027417">
    <property type="entry name" value="P-loop_NTPase"/>
</dbReference>
<evidence type="ECO:0000256" key="1">
    <source>
        <dbReference type="ARBA" id="ARBA00022741"/>
    </source>
</evidence>
<dbReference type="PANTHER" id="PTHR16305:SF28">
    <property type="entry name" value="GUANYLATE CYCLASE DOMAIN-CONTAINING PROTEIN"/>
    <property type="match status" value="1"/>
</dbReference>
<dbReference type="SUPFAM" id="SSF52540">
    <property type="entry name" value="P-loop containing nucleoside triphosphate hydrolases"/>
    <property type="match status" value="1"/>
</dbReference>
<dbReference type="GO" id="GO:0016829">
    <property type="term" value="F:lyase activity"/>
    <property type="evidence" value="ECO:0007669"/>
    <property type="project" value="UniProtKB-KW"/>
</dbReference>
<keyword evidence="6" id="KW-1185">Reference proteome</keyword>
<dbReference type="InterPro" id="IPR001054">
    <property type="entry name" value="A/G_cyclase"/>
</dbReference>
<dbReference type="SUPFAM" id="SSF55073">
    <property type="entry name" value="Nucleotide cyclase"/>
    <property type="match status" value="2"/>
</dbReference>
<dbReference type="Proteomes" id="UP001516400">
    <property type="component" value="Unassembled WGS sequence"/>
</dbReference>
<protein>
    <recommendedName>
        <fullName evidence="4">Guanylate cyclase domain-containing protein</fullName>
    </recommendedName>
</protein>
<evidence type="ECO:0000256" key="3">
    <source>
        <dbReference type="ARBA" id="ARBA00023239"/>
    </source>
</evidence>
<proteinExistence type="predicted"/>
<dbReference type="PANTHER" id="PTHR16305">
    <property type="entry name" value="TESTICULAR SOLUBLE ADENYLYL CYCLASE"/>
    <property type="match status" value="1"/>
</dbReference>
<evidence type="ECO:0000313" key="5">
    <source>
        <dbReference type="EMBL" id="KAL3270909.1"/>
    </source>
</evidence>
<dbReference type="PROSITE" id="PS50125">
    <property type="entry name" value="GUANYLATE_CYCLASE_2"/>
    <property type="match status" value="1"/>
</dbReference>
<dbReference type="InterPro" id="IPR029787">
    <property type="entry name" value="Nucleotide_cyclase"/>
</dbReference>
<keyword evidence="2" id="KW-0067">ATP-binding</keyword>
<dbReference type="FunFam" id="3.30.70.1230:FF:000017">
    <property type="entry name" value="Adenylate cyclase type 10"/>
    <property type="match status" value="1"/>
</dbReference>
<sequence length="1760" mass="202844">MHILCADSLLGPFSSIQEDIIWAMRQRQEWTRKAQKQQSKKKSERSTSIVKFQRDTRTQMMATMVPDEVILNPSDYTPKEFVGCLLFGDIKGFTELLEIFNQPSKGGPSRMTQALNDFIGAICAEVMYFKGDVLKFSGDSFLALWKCKAKSNIRFAINAAINCAIVIQKKFGKFETREGVILQVKLTVSAGTLVFSLIGNKKTSHYVCVGQPVDDIKEAEPRTAVGEIMVAPAAWTHVNPSEYLAVEADDGTHFKILGVGPNWKSGEQGTSRIKGKGEFADTLLNDNSGENLTRDYEIKVYRRTENFALRPTILEALRVQDDLSKFLMSPVMHALDVEEPIDSLMEVRQVVIMFVNIVTRKISPIATVDIINQCYEIILNKTREHEGVVNKVSLFDKDMMFITIFGLRGLTNFLECREALKCSMKCRHELQLLEEVQSISIACTTGKSYCGVFGHILRREFSVIGIHVFKAAKMMMAYPDKVTCDRQTFLYSKLEAKNFTLLQYKQLYGVSNQGPIYEYNEDISNINVGSSRHKSQTYPILGRDNEIEFFLKLYEVFLKNFGVQPCCNYAKCTFKNCLIIEGQPKLGKSRLISELIDKAGDATVIDLIFEKNDYRRSYKGIRQLFSHFFKFEHYTTEINRRQTIFRKLKHVDTPKLLCALNDVFDVNFRVGDKYNGFTDDEKRETLVNYVKTLCVLCFKKPALIFADDADFMDEESWNLIPEMLETKTFFLVASLAAERRYEGNLNLNLGSRHISKITLGKIPKIYQAGLACQILGVYAIPADLENVIQSYSDGNPGWIEGFLITLIQTEKISIVNVDFKGLYDRGLVAPPLYMMKRLDPATTQQYRFLLEEKTRKSEGVSEIDQWKVYIDSCRDVYTEVEVRSLVHEIYCKESVIPVCCMSPVFDIGLDVDPEITEDINMLQVYDSLTYQEQMMLKCCSVLGDPFTRRILFYIWWPECHKTGADIVQSLFEKRILCCARGDFSGGGDYLLIRQKIVDPSIDNNVDCYCIGLDVHDTCLFLPKYASCGFMRFKSNKFREATYNLITDAQKKELHKKAAKFIQKETRRCVACGCSYFAPNPNCRLDNTPVGRVAVKRSQKKKSVQLQSMGFEELLDYSTHTGIRSTMPMLGRSTRRSISTSWRTASVSAGRSFATTISSDVSNDSDEDYDVRYAKSPKVICPLTILKMKKCTSLIRTFSKADFISCECHLILSHMFKRLIQHFKGAGHWYDMIVSCLHYIKVSITNKNFSSARRTIREAHIVLTDNEHLLGCPKWKIKMLMGKLLSLQGIVLLNLDQMDQAYEKLLEAMAYFGCPFPHHTKKLPFYLKLYKKRWLQKMGLYFFPSTLFGDDDDINEIYFMNSISETLYYLCIIFITKAEWKSAELAAVWSLQYSLETESSLIRICNSFTNMLLIARHKKNKLLWLTLEVHALRYCHKKKNSMEAPELRAVAQMYTVIFESRLARLELEGSLHIGYVILHIAMTSNDPTTSVQLITFLTLILLEKMFLQETMTIMHELEYFADELENSSGRAKFHALTVHFHLATGYSFEPFNNVEIFYNSQGVNLTDKYYEDKIRLIIVMWIWYLRNDLWEAAAIFEKDIEKFRRLSCESNSHALSNLYLLEGTLLIYVNRINKRSISGMAQSKQELNKLFKKLYKIASFSPFIWNRLYHLEAYYAYIMNNENKMNKLLKKSRKFCVTHDTKMELLHVDHSEKAWNGQLTSTVRDFWKSHCTTETYLTKHDLDFDNLKIYCFTYPVPLFRN</sequence>
<keyword evidence="3" id="KW-0456">Lyase</keyword>
<evidence type="ECO:0000259" key="4">
    <source>
        <dbReference type="PROSITE" id="PS50125"/>
    </source>
</evidence>
<accession>A0ABD2MWX1</accession>
<evidence type="ECO:0000313" key="6">
    <source>
        <dbReference type="Proteomes" id="UP001516400"/>
    </source>
</evidence>
<comment type="caution">
    <text evidence="5">The sequence shown here is derived from an EMBL/GenBank/DDBJ whole genome shotgun (WGS) entry which is preliminary data.</text>
</comment>
<organism evidence="5 6">
    <name type="scientific">Cryptolaemus montrouzieri</name>
    <dbReference type="NCBI Taxonomy" id="559131"/>
    <lineage>
        <taxon>Eukaryota</taxon>
        <taxon>Metazoa</taxon>
        <taxon>Ecdysozoa</taxon>
        <taxon>Arthropoda</taxon>
        <taxon>Hexapoda</taxon>
        <taxon>Insecta</taxon>
        <taxon>Pterygota</taxon>
        <taxon>Neoptera</taxon>
        <taxon>Endopterygota</taxon>
        <taxon>Coleoptera</taxon>
        <taxon>Polyphaga</taxon>
        <taxon>Cucujiformia</taxon>
        <taxon>Coccinelloidea</taxon>
        <taxon>Coccinellidae</taxon>
        <taxon>Scymninae</taxon>
        <taxon>Scymnini</taxon>
        <taxon>Cryptolaemus</taxon>
    </lineage>
</organism>
<reference evidence="5 6" key="1">
    <citation type="journal article" date="2021" name="BMC Biol.">
        <title>Horizontally acquired antibacterial genes associated with adaptive radiation of ladybird beetles.</title>
        <authorList>
            <person name="Li H.S."/>
            <person name="Tang X.F."/>
            <person name="Huang Y.H."/>
            <person name="Xu Z.Y."/>
            <person name="Chen M.L."/>
            <person name="Du X.Y."/>
            <person name="Qiu B.Y."/>
            <person name="Chen P.T."/>
            <person name="Zhang W."/>
            <person name="Slipinski A."/>
            <person name="Escalona H.E."/>
            <person name="Waterhouse R.M."/>
            <person name="Zwick A."/>
            <person name="Pang H."/>
        </authorList>
    </citation>
    <scope>NUCLEOTIDE SEQUENCE [LARGE SCALE GENOMIC DNA]</scope>
    <source>
        <strain evidence="5">SYSU2018</strain>
    </source>
</reference>
<dbReference type="CDD" id="cd07302">
    <property type="entry name" value="CHD"/>
    <property type="match status" value="1"/>
</dbReference>
<keyword evidence="1" id="KW-0547">Nucleotide-binding</keyword>
<dbReference type="Pfam" id="PF00211">
    <property type="entry name" value="Guanylate_cyc"/>
    <property type="match status" value="1"/>
</dbReference>
<name>A0ABD2MWX1_9CUCU</name>
<dbReference type="EMBL" id="JABFTP020000042">
    <property type="protein sequence ID" value="KAL3270909.1"/>
    <property type="molecule type" value="Genomic_DNA"/>
</dbReference>
<evidence type="ECO:0000256" key="2">
    <source>
        <dbReference type="ARBA" id="ARBA00022840"/>
    </source>
</evidence>